<evidence type="ECO:0000256" key="13">
    <source>
        <dbReference type="PIRSR" id="PIRSR602403-1"/>
    </source>
</evidence>
<proteinExistence type="inferred from homology"/>
<keyword evidence="9" id="KW-0560">Oxidoreductase</keyword>
<dbReference type="GeneID" id="54418284"/>
<dbReference type="InterPro" id="IPR036396">
    <property type="entry name" value="Cyt_P450_sf"/>
</dbReference>
<evidence type="ECO:0000313" key="15">
    <source>
        <dbReference type="EMBL" id="KAF1809510.1"/>
    </source>
</evidence>
<dbReference type="FunFam" id="1.10.630.10:FF:000063">
    <property type="entry name" value="Cytochrome P450 monooxygenase"/>
    <property type="match status" value="1"/>
</dbReference>
<dbReference type="PRINTS" id="PR00465">
    <property type="entry name" value="EP450IV"/>
</dbReference>
<evidence type="ECO:0000256" key="4">
    <source>
        <dbReference type="ARBA" id="ARBA00010617"/>
    </source>
</evidence>
<keyword evidence="8 14" id="KW-1133">Transmembrane helix</keyword>
<dbReference type="Pfam" id="PF00067">
    <property type="entry name" value="p450"/>
    <property type="match status" value="1"/>
</dbReference>
<gene>
    <name evidence="15 17" type="ORF">P152DRAFT_441706</name>
</gene>
<dbReference type="OrthoDB" id="6692864at2759"/>
<evidence type="ECO:0000313" key="17">
    <source>
        <dbReference type="RefSeq" id="XP_033531141.1"/>
    </source>
</evidence>
<keyword evidence="10 13" id="KW-0408">Iron</keyword>
<dbReference type="Proteomes" id="UP000504638">
    <property type="component" value="Unplaced"/>
</dbReference>
<dbReference type="CDD" id="cd11061">
    <property type="entry name" value="CYP67-like"/>
    <property type="match status" value="1"/>
</dbReference>
<keyword evidence="5 13" id="KW-0349">Heme</keyword>
<dbReference type="GO" id="GO:0004497">
    <property type="term" value="F:monooxygenase activity"/>
    <property type="evidence" value="ECO:0007669"/>
    <property type="project" value="UniProtKB-KW"/>
</dbReference>
<dbReference type="PANTHER" id="PTHR24305:SF187">
    <property type="entry name" value="P450, PUTATIVE (EUROFUNG)-RELATED"/>
    <property type="match status" value="1"/>
</dbReference>
<evidence type="ECO:0000256" key="2">
    <source>
        <dbReference type="ARBA" id="ARBA00004370"/>
    </source>
</evidence>
<comment type="subcellular location">
    <subcellularLocation>
        <location evidence="2">Membrane</location>
    </subcellularLocation>
</comment>
<dbReference type="InterPro" id="IPR050121">
    <property type="entry name" value="Cytochrome_P450_monoxygenase"/>
</dbReference>
<comment type="similarity">
    <text evidence="4">Belongs to the cytochrome P450 family.</text>
</comment>
<comment type="pathway">
    <text evidence="3">Mycotoxin biosynthesis.</text>
</comment>
<evidence type="ECO:0000256" key="12">
    <source>
        <dbReference type="ARBA" id="ARBA00023136"/>
    </source>
</evidence>
<dbReference type="InterPro" id="IPR001128">
    <property type="entry name" value="Cyt_P450"/>
</dbReference>
<feature type="transmembrane region" description="Helical" evidence="14">
    <location>
        <begin position="61"/>
        <end position="84"/>
    </location>
</feature>
<sequence length="546" mass="61333">MEFSLNFVALASGLLGVSSHLAWFIHGDHILHAPSYVVSTACGPPLIIVALVQYFEFTLSAAIVTLAVSYGSFFAALFTSIGIYRLFFHPLRNFPGPVASRVSQFVPILWAAKKLDHFRQRDRLHAKHGEYVRIGPNLLSISDPDMVMPVHGAQSTFEKAEWYDGGKPMTSIHQMRDKRLHDQRRRHGWDKAFTTKSLRGYDSRIIHYADQLVDQIAERSGQVVNASKWLGYFAFDFMGDLAFGRSFNALATGKSHFYIDMVRDSPRILGVTGAAGWIVHVIIKLIPKSMNPQGRLLLYSDKCVEERKKYEPKEPDVMSHIFEAGNFFDDPNLERDLLMGDSRLLIVAGSDTTSATFTHCFYHLSRDPTLVAKLRAELNEHKVENNDSLNITALQYLPYLNGVINETLRLHPPVSGGLYRQTGAEGATINGQQLPAGVNVIIPIYSVHRSPRAYVNPNEFIPERWSTQPELVLKKDAFLPFSNGKFGCIGKQLALNELRTVISKLVLEFDVTFADGEDGSTLLNDSEDVFTTNCAELKLVWTKREK</sequence>
<reference evidence="15 17" key="1">
    <citation type="submission" date="2020-01" db="EMBL/GenBank/DDBJ databases">
        <authorList>
            <consortium name="DOE Joint Genome Institute"/>
            <person name="Haridas S."/>
            <person name="Albert R."/>
            <person name="Binder M."/>
            <person name="Bloem J."/>
            <person name="Labutti K."/>
            <person name="Salamov A."/>
            <person name="Andreopoulos B."/>
            <person name="Baker S.E."/>
            <person name="Barry K."/>
            <person name="Bills G."/>
            <person name="Bluhm B.H."/>
            <person name="Cannon C."/>
            <person name="Castanera R."/>
            <person name="Culley D.E."/>
            <person name="Daum C."/>
            <person name="Ezra D."/>
            <person name="Gonzalez J.B."/>
            <person name="Henrissat B."/>
            <person name="Kuo A."/>
            <person name="Liang C."/>
            <person name="Lipzen A."/>
            <person name="Lutzoni F."/>
            <person name="Magnuson J."/>
            <person name="Mondo S."/>
            <person name="Nolan M."/>
            <person name="Ohm R."/>
            <person name="Pangilinan J."/>
            <person name="Park H.-J."/>
            <person name="Ramirez L."/>
            <person name="Alfaro M."/>
            <person name="Sun H."/>
            <person name="Tritt A."/>
            <person name="Yoshinaga Y."/>
            <person name="Zwiers L.-H."/>
            <person name="Turgeon B.G."/>
            <person name="Goodwin S.B."/>
            <person name="Spatafora J.W."/>
            <person name="Crous P.W."/>
            <person name="Grigoriev I.V."/>
        </authorList>
    </citation>
    <scope>NUCLEOTIDE SEQUENCE</scope>
    <source>
        <strain evidence="15 17">CBS 781.70</strain>
    </source>
</reference>
<dbReference type="GO" id="GO:0005506">
    <property type="term" value="F:iron ion binding"/>
    <property type="evidence" value="ECO:0007669"/>
    <property type="project" value="InterPro"/>
</dbReference>
<keyword evidence="16" id="KW-1185">Reference proteome</keyword>
<reference evidence="17" key="2">
    <citation type="submission" date="2020-04" db="EMBL/GenBank/DDBJ databases">
        <authorList>
            <consortium name="NCBI Genome Project"/>
        </authorList>
    </citation>
    <scope>NUCLEOTIDE SEQUENCE</scope>
    <source>
        <strain evidence="17">CBS 781.70</strain>
    </source>
</reference>
<feature type="transmembrane region" description="Helical" evidence="14">
    <location>
        <begin position="36"/>
        <end position="55"/>
    </location>
</feature>
<keyword evidence="7 13" id="KW-0479">Metal-binding</keyword>
<dbReference type="GO" id="GO:1902181">
    <property type="term" value="P:verruculogen biosynthetic process"/>
    <property type="evidence" value="ECO:0007669"/>
    <property type="project" value="UniProtKB-ARBA"/>
</dbReference>
<keyword evidence="11" id="KW-0503">Monooxygenase</keyword>
<evidence type="ECO:0000256" key="10">
    <source>
        <dbReference type="ARBA" id="ARBA00023004"/>
    </source>
</evidence>
<dbReference type="GO" id="GO:0020037">
    <property type="term" value="F:heme binding"/>
    <property type="evidence" value="ECO:0007669"/>
    <property type="project" value="InterPro"/>
</dbReference>
<evidence type="ECO:0000256" key="5">
    <source>
        <dbReference type="ARBA" id="ARBA00022617"/>
    </source>
</evidence>
<dbReference type="AlphaFoldDB" id="A0A6G1FUS8"/>
<evidence type="ECO:0000256" key="7">
    <source>
        <dbReference type="ARBA" id="ARBA00022723"/>
    </source>
</evidence>
<evidence type="ECO:0000256" key="14">
    <source>
        <dbReference type="SAM" id="Phobius"/>
    </source>
</evidence>
<dbReference type="InterPro" id="IPR002403">
    <property type="entry name" value="Cyt_P450_E_grp-IV"/>
</dbReference>
<keyword evidence="6 14" id="KW-0812">Transmembrane</keyword>
<evidence type="ECO:0000256" key="3">
    <source>
        <dbReference type="ARBA" id="ARBA00004685"/>
    </source>
</evidence>
<evidence type="ECO:0000256" key="1">
    <source>
        <dbReference type="ARBA" id="ARBA00001971"/>
    </source>
</evidence>
<dbReference type="RefSeq" id="XP_033531141.1">
    <property type="nucleotide sequence ID" value="XM_033677714.1"/>
</dbReference>
<evidence type="ECO:0000256" key="11">
    <source>
        <dbReference type="ARBA" id="ARBA00023033"/>
    </source>
</evidence>
<dbReference type="PRINTS" id="PR00385">
    <property type="entry name" value="P450"/>
</dbReference>
<dbReference type="GO" id="GO:0016020">
    <property type="term" value="C:membrane"/>
    <property type="evidence" value="ECO:0007669"/>
    <property type="project" value="UniProtKB-SubCell"/>
</dbReference>
<dbReference type="GO" id="GO:0016705">
    <property type="term" value="F:oxidoreductase activity, acting on paired donors, with incorporation or reduction of molecular oxygen"/>
    <property type="evidence" value="ECO:0007669"/>
    <property type="project" value="InterPro"/>
</dbReference>
<evidence type="ECO:0000256" key="8">
    <source>
        <dbReference type="ARBA" id="ARBA00022989"/>
    </source>
</evidence>
<feature type="transmembrane region" description="Helical" evidence="14">
    <location>
        <begin position="6"/>
        <end position="24"/>
    </location>
</feature>
<organism evidence="15">
    <name type="scientific">Eremomyces bilateralis CBS 781.70</name>
    <dbReference type="NCBI Taxonomy" id="1392243"/>
    <lineage>
        <taxon>Eukaryota</taxon>
        <taxon>Fungi</taxon>
        <taxon>Dikarya</taxon>
        <taxon>Ascomycota</taxon>
        <taxon>Pezizomycotina</taxon>
        <taxon>Dothideomycetes</taxon>
        <taxon>Dothideomycetes incertae sedis</taxon>
        <taxon>Eremomycetales</taxon>
        <taxon>Eremomycetaceae</taxon>
        <taxon>Eremomyces</taxon>
    </lineage>
</organism>
<dbReference type="Gene3D" id="1.10.630.10">
    <property type="entry name" value="Cytochrome P450"/>
    <property type="match status" value="1"/>
</dbReference>
<evidence type="ECO:0000256" key="9">
    <source>
        <dbReference type="ARBA" id="ARBA00023002"/>
    </source>
</evidence>
<feature type="binding site" description="axial binding residue" evidence="13">
    <location>
        <position position="488"/>
    </location>
    <ligand>
        <name>heme</name>
        <dbReference type="ChEBI" id="CHEBI:30413"/>
    </ligand>
    <ligandPart>
        <name>Fe</name>
        <dbReference type="ChEBI" id="CHEBI:18248"/>
    </ligandPart>
</feature>
<evidence type="ECO:0000256" key="6">
    <source>
        <dbReference type="ARBA" id="ARBA00022692"/>
    </source>
</evidence>
<evidence type="ECO:0000313" key="16">
    <source>
        <dbReference type="Proteomes" id="UP000504638"/>
    </source>
</evidence>
<reference evidence="17" key="3">
    <citation type="submission" date="2025-04" db="UniProtKB">
        <authorList>
            <consortium name="RefSeq"/>
        </authorList>
    </citation>
    <scope>IDENTIFICATION</scope>
    <source>
        <strain evidence="17">CBS 781.70</strain>
    </source>
</reference>
<keyword evidence="12 14" id="KW-0472">Membrane</keyword>
<dbReference type="SUPFAM" id="SSF48264">
    <property type="entry name" value="Cytochrome P450"/>
    <property type="match status" value="1"/>
</dbReference>
<comment type="cofactor">
    <cofactor evidence="1 13">
        <name>heme</name>
        <dbReference type="ChEBI" id="CHEBI:30413"/>
    </cofactor>
</comment>
<accession>A0A6G1FUS8</accession>
<name>A0A6G1FUS8_9PEZI</name>
<protein>
    <submittedName>
        <fullName evidence="15 17">Cytochrome P450</fullName>
    </submittedName>
</protein>
<dbReference type="PANTHER" id="PTHR24305">
    <property type="entry name" value="CYTOCHROME P450"/>
    <property type="match status" value="1"/>
</dbReference>
<dbReference type="EMBL" id="ML975172">
    <property type="protein sequence ID" value="KAF1809510.1"/>
    <property type="molecule type" value="Genomic_DNA"/>
</dbReference>